<keyword evidence="3" id="KW-0235">DNA replication</keyword>
<evidence type="ECO:0000313" key="7">
    <source>
        <dbReference type="Proteomes" id="UP000704068"/>
    </source>
</evidence>
<dbReference type="Gene3D" id="3.40.50.300">
    <property type="entry name" value="P-loop containing nucleotide triphosphate hydrolases"/>
    <property type="match status" value="1"/>
</dbReference>
<evidence type="ECO:0000256" key="4">
    <source>
        <dbReference type="ARBA" id="ARBA00022932"/>
    </source>
</evidence>
<dbReference type="Proteomes" id="UP000704068">
    <property type="component" value="Unassembled WGS sequence"/>
</dbReference>
<evidence type="ECO:0000313" key="6">
    <source>
        <dbReference type="EMBL" id="MBF0971183.1"/>
    </source>
</evidence>
<dbReference type="EC" id="2.7.7.7" evidence="6"/>
<dbReference type="Gene3D" id="1.20.272.10">
    <property type="match status" value="1"/>
</dbReference>
<evidence type="ECO:0000256" key="3">
    <source>
        <dbReference type="ARBA" id="ARBA00022705"/>
    </source>
</evidence>
<dbReference type="AlphaFoldDB" id="A0A929X0N4"/>
<reference evidence="6" key="1">
    <citation type="submission" date="2020-04" db="EMBL/GenBank/DDBJ databases">
        <title>Deep metagenomics examines the oral microbiome during advanced dental caries in children, revealing novel taxa and co-occurrences with host molecules.</title>
        <authorList>
            <person name="Baker J.L."/>
            <person name="Morton J.T."/>
            <person name="Dinis M."/>
            <person name="Alvarez R."/>
            <person name="Tran N.C."/>
            <person name="Knight R."/>
            <person name="Edlund A."/>
        </authorList>
    </citation>
    <scope>NUCLEOTIDE SEQUENCE</scope>
    <source>
        <strain evidence="6">JCVI_34_bin.1</strain>
    </source>
</reference>
<dbReference type="GO" id="GO:0006261">
    <property type="term" value="P:DNA-templated DNA replication"/>
    <property type="evidence" value="ECO:0007669"/>
    <property type="project" value="TreeGrafter"/>
</dbReference>
<keyword evidence="4" id="KW-0239">DNA-directed DNA polymerase</keyword>
<evidence type="ECO:0000259" key="5">
    <source>
        <dbReference type="Pfam" id="PF06144"/>
    </source>
</evidence>
<dbReference type="InterPro" id="IPR027417">
    <property type="entry name" value="P-loop_NTPase"/>
</dbReference>
<comment type="caution">
    <text evidence="6">The sequence shown here is derived from an EMBL/GenBank/DDBJ whole genome shotgun (WGS) entry which is preliminary data.</text>
</comment>
<dbReference type="SUPFAM" id="SSF52540">
    <property type="entry name" value="P-loop containing nucleoside triphosphate hydrolases"/>
    <property type="match status" value="1"/>
</dbReference>
<organism evidence="6 7">
    <name type="scientific">Alloprevotella tannerae</name>
    <dbReference type="NCBI Taxonomy" id="76122"/>
    <lineage>
        <taxon>Bacteria</taxon>
        <taxon>Pseudomonadati</taxon>
        <taxon>Bacteroidota</taxon>
        <taxon>Bacteroidia</taxon>
        <taxon>Bacteroidales</taxon>
        <taxon>Prevotellaceae</taxon>
        <taxon>Alloprevotella</taxon>
    </lineage>
</organism>
<keyword evidence="2 6" id="KW-0548">Nucleotidyltransferase</keyword>
<dbReference type="InterPro" id="IPR010372">
    <property type="entry name" value="DNA_pol3_delta_N"/>
</dbReference>
<dbReference type="GO" id="GO:0003677">
    <property type="term" value="F:DNA binding"/>
    <property type="evidence" value="ECO:0007669"/>
    <property type="project" value="InterPro"/>
</dbReference>
<dbReference type="GO" id="GO:0003887">
    <property type="term" value="F:DNA-directed DNA polymerase activity"/>
    <property type="evidence" value="ECO:0007669"/>
    <property type="project" value="UniProtKB-KW"/>
</dbReference>
<dbReference type="PANTHER" id="PTHR34388">
    <property type="entry name" value="DNA POLYMERASE III SUBUNIT DELTA"/>
    <property type="match status" value="1"/>
</dbReference>
<dbReference type="GO" id="GO:0009360">
    <property type="term" value="C:DNA polymerase III complex"/>
    <property type="evidence" value="ECO:0007669"/>
    <property type="project" value="InterPro"/>
</dbReference>
<accession>A0A929X0N4</accession>
<dbReference type="EMBL" id="JABZGR010000047">
    <property type="protein sequence ID" value="MBF0971183.1"/>
    <property type="molecule type" value="Genomic_DNA"/>
</dbReference>
<keyword evidence="1 6" id="KW-0808">Transferase</keyword>
<protein>
    <submittedName>
        <fullName evidence="6">DNA polymerase III subunit delta</fullName>
        <ecNumber evidence="6">2.7.7.7</ecNumber>
    </submittedName>
</protein>
<dbReference type="PANTHER" id="PTHR34388:SF1">
    <property type="entry name" value="DNA POLYMERASE III SUBUNIT DELTA"/>
    <property type="match status" value="1"/>
</dbReference>
<name>A0A929X0N4_9BACT</name>
<dbReference type="Gene3D" id="1.10.8.60">
    <property type="match status" value="1"/>
</dbReference>
<dbReference type="InterPro" id="IPR005790">
    <property type="entry name" value="DNA_polIII_delta"/>
</dbReference>
<dbReference type="NCBIfam" id="TIGR01128">
    <property type="entry name" value="holA"/>
    <property type="match status" value="1"/>
</dbReference>
<evidence type="ECO:0000256" key="1">
    <source>
        <dbReference type="ARBA" id="ARBA00022679"/>
    </source>
</evidence>
<proteinExistence type="predicted"/>
<gene>
    <name evidence="6" type="primary">holA</name>
    <name evidence="6" type="ORF">HXK21_09155</name>
</gene>
<feature type="domain" description="DNA polymerase III delta N-terminal" evidence="5">
    <location>
        <begin position="29"/>
        <end position="139"/>
    </location>
</feature>
<sequence>MAFVAKKNVGPTYESIAREINAGFFKPVYFLMGEESFYIDRLADLLVSKALRPEERDFNLITLYGADVVIDNVLDAAKGFPMGAPRLVVLVKEAQNIKDYERLEYYLKQPQASTILVFCYKNGTIDRRKKGIALLGKIGVLFESKRLYDSQLPSFINSYLAARQKKIEPAALQLLIEHVGADLNRLAAELDKLCLSSLSAAPLISVASVAAIIGVSKEYNLYELQDALAQKDVLKTYKIKKYFDGNPKDFPIQRTLPTLFRFFSNLMLAYYSMDKTESGIASWIGVSDWQFRKTYAVAMRNYRAEKVMRIVAEIRRTDARSKGVGNTTISSEELMKELLSFILH</sequence>
<dbReference type="Pfam" id="PF06144">
    <property type="entry name" value="DNA_pol3_delta"/>
    <property type="match status" value="1"/>
</dbReference>
<evidence type="ECO:0000256" key="2">
    <source>
        <dbReference type="ARBA" id="ARBA00022695"/>
    </source>
</evidence>